<accession>A6IM29</accession>
<name>A6IM29_RAT</name>
<protein>
    <submittedName>
        <fullName evidence="1">RCG29646</fullName>
    </submittedName>
</protein>
<proteinExistence type="predicted"/>
<sequence>MREKQLLCDLLSTVASLLRTYQSHYQNPLIITLTAKMKTSLEGHRYTT</sequence>
<dbReference type="AlphaFoldDB" id="A6IM29"/>
<dbReference type="EMBL" id="CH473964">
    <property type="protein sequence ID" value="EDM01760.1"/>
    <property type="molecule type" value="Genomic_DNA"/>
</dbReference>
<gene>
    <name evidence="1" type="ORF">rCG_29646</name>
</gene>
<evidence type="ECO:0000313" key="2">
    <source>
        <dbReference type="Proteomes" id="UP000234681"/>
    </source>
</evidence>
<reference evidence="1 2" key="1">
    <citation type="submission" date="2005-09" db="EMBL/GenBank/DDBJ databases">
        <authorList>
            <person name="Mural R.J."/>
            <person name="Li P.W."/>
            <person name="Adams M.D."/>
            <person name="Amanatides P.G."/>
            <person name="Baden-Tillson H."/>
            <person name="Barnstead M."/>
            <person name="Chin S.H."/>
            <person name="Dew I."/>
            <person name="Evans C.A."/>
            <person name="Ferriera S."/>
            <person name="Flanigan M."/>
            <person name="Fosler C."/>
            <person name="Glodek A."/>
            <person name="Gu Z."/>
            <person name="Holt R.A."/>
            <person name="Jennings D."/>
            <person name="Kraft C.L."/>
            <person name="Lu F."/>
            <person name="Nguyen T."/>
            <person name="Nusskern D.R."/>
            <person name="Pfannkoch C.M."/>
            <person name="Sitter C."/>
            <person name="Sutton G.G."/>
            <person name="Venter J.C."/>
            <person name="Wang Z."/>
            <person name="Woodage T."/>
            <person name="Zheng X.H."/>
            <person name="Zhong F."/>
        </authorList>
    </citation>
    <scope>NUCLEOTIDE SEQUENCE [LARGE SCALE GENOMIC DNA]</scope>
    <source>
        <strain>BN</strain>
        <strain evidence="2">Sprague-Dawley</strain>
    </source>
</reference>
<organism evidence="1 2">
    <name type="scientific">Rattus norvegicus</name>
    <name type="common">Rat</name>
    <dbReference type="NCBI Taxonomy" id="10116"/>
    <lineage>
        <taxon>Eukaryota</taxon>
        <taxon>Metazoa</taxon>
        <taxon>Chordata</taxon>
        <taxon>Craniata</taxon>
        <taxon>Vertebrata</taxon>
        <taxon>Euteleostomi</taxon>
        <taxon>Mammalia</taxon>
        <taxon>Eutheria</taxon>
        <taxon>Euarchontoglires</taxon>
        <taxon>Glires</taxon>
        <taxon>Rodentia</taxon>
        <taxon>Myomorpha</taxon>
        <taxon>Muroidea</taxon>
        <taxon>Muridae</taxon>
        <taxon>Murinae</taxon>
        <taxon>Rattus</taxon>
    </lineage>
</organism>
<evidence type="ECO:0000313" key="1">
    <source>
        <dbReference type="EMBL" id="EDM01760.1"/>
    </source>
</evidence>
<dbReference type="Proteomes" id="UP000234681">
    <property type="component" value="Chromosome 4"/>
</dbReference>